<reference evidence="2 3" key="1">
    <citation type="submission" date="2015-01" db="EMBL/GenBank/DDBJ databases">
        <title>Evolution of Trichinella species and genotypes.</title>
        <authorList>
            <person name="Korhonen P.K."/>
            <person name="Edoardo P."/>
            <person name="Giuseppe L.R."/>
            <person name="Gasser R.B."/>
        </authorList>
    </citation>
    <scope>NUCLEOTIDE SEQUENCE [LARGE SCALE GENOMIC DNA]</scope>
    <source>
        <strain evidence="2">ISS3</strain>
    </source>
</reference>
<dbReference type="Gene3D" id="2.40.70.10">
    <property type="entry name" value="Acid Proteases"/>
    <property type="match status" value="1"/>
</dbReference>
<dbReference type="SUPFAM" id="SSF50630">
    <property type="entry name" value="Acid proteases"/>
    <property type="match status" value="1"/>
</dbReference>
<evidence type="ECO:0000313" key="2">
    <source>
        <dbReference type="EMBL" id="KRY26223.1"/>
    </source>
</evidence>
<dbReference type="InterPro" id="IPR050951">
    <property type="entry name" value="Retrovirus_Pol_polyprotein"/>
</dbReference>
<dbReference type="PANTHER" id="PTHR37984">
    <property type="entry name" value="PROTEIN CBG26694"/>
    <property type="match status" value="1"/>
</dbReference>
<protein>
    <recommendedName>
        <fullName evidence="4">Retrotransposon gag domain-containing protein</fullName>
    </recommendedName>
</protein>
<dbReference type="InterPro" id="IPR021109">
    <property type="entry name" value="Peptidase_aspartic_dom_sf"/>
</dbReference>
<accession>A0A0V1AN34</accession>
<evidence type="ECO:0008006" key="4">
    <source>
        <dbReference type="Google" id="ProtNLM"/>
    </source>
</evidence>
<organism evidence="2 3">
    <name type="scientific">Trichinella spiralis</name>
    <name type="common">Trichina worm</name>
    <dbReference type="NCBI Taxonomy" id="6334"/>
    <lineage>
        <taxon>Eukaryota</taxon>
        <taxon>Metazoa</taxon>
        <taxon>Ecdysozoa</taxon>
        <taxon>Nematoda</taxon>
        <taxon>Enoplea</taxon>
        <taxon>Dorylaimia</taxon>
        <taxon>Trichinellida</taxon>
        <taxon>Trichinellidae</taxon>
        <taxon>Trichinella</taxon>
    </lineage>
</organism>
<proteinExistence type="predicted"/>
<dbReference type="STRING" id="6334.A0A0V1AN34"/>
<comment type="caution">
    <text evidence="2">The sequence shown here is derived from an EMBL/GenBank/DDBJ whole genome shotgun (WGS) entry which is preliminary data.</text>
</comment>
<dbReference type="OrthoDB" id="5917440at2759"/>
<dbReference type="Proteomes" id="UP000054776">
    <property type="component" value="Unassembled WGS sequence"/>
</dbReference>
<dbReference type="InParanoid" id="A0A0V1AN34"/>
<dbReference type="eggNOG" id="ENOG502RTAP">
    <property type="taxonomic scope" value="Eukaryota"/>
</dbReference>
<name>A0A0V1AN34_TRISP</name>
<sequence length="440" mass="50305">MAMLNEIEAFQPENGASWDVYVERLNFYFEANDITSAEKKRAILMNVCGPSAYVMIRSLLSPRSLNDVTFEEILSKVKEHLNPAPSEIVFRLRFHKRSQRPNESITEYVAALRNLSENCNFGNTLDEMLRDRLVGGMRDEAIQRRLLAESNLTFDLAQKIAIAAETAHKNTEEIRTPSNETTSIQQVRNVNSAHRAKPRRDQVPDKSGSYCYRCKGNHHPSKCKFISDACRFCKRIGHIERACLTKLRAENNTSRKAGRAQPRGFSRSQAAAKSIMLTVRMNGKPLKMEVDSGSACSIISDETFKSLWPVKTPKITVTKERLQTWSKQKLETWDTIDVEVQCRDRKCNLPLLFDALGITINGVHHIMEKQPDAILQEYQELFKEELGTYPGPAVIVETDTTGVTKFLKCRPVPFALREKYQCKKRMRKEEDIQQTQSQLN</sequence>
<keyword evidence="3" id="KW-1185">Reference proteome</keyword>
<dbReference type="EMBL" id="JYDH01000517">
    <property type="protein sequence ID" value="KRY26223.1"/>
    <property type="molecule type" value="Genomic_DNA"/>
</dbReference>
<dbReference type="EMBL" id="JYDH01000523">
    <property type="protein sequence ID" value="KRY26208.1"/>
    <property type="molecule type" value="Genomic_DNA"/>
</dbReference>
<dbReference type="PANTHER" id="PTHR37984:SF13">
    <property type="entry name" value="RIBONUCLEASE H"/>
    <property type="match status" value="1"/>
</dbReference>
<gene>
    <name evidence="2" type="ORF">T01_4390</name>
    <name evidence="1" type="ORF">T01_8497</name>
</gene>
<dbReference type="AlphaFoldDB" id="A0A0V1AN34"/>
<evidence type="ECO:0000313" key="1">
    <source>
        <dbReference type="EMBL" id="KRY26208.1"/>
    </source>
</evidence>
<evidence type="ECO:0000313" key="3">
    <source>
        <dbReference type="Proteomes" id="UP000054776"/>
    </source>
</evidence>